<feature type="transmembrane region" description="Helical" evidence="1">
    <location>
        <begin position="477"/>
        <end position="495"/>
    </location>
</feature>
<feature type="transmembrane region" description="Helical" evidence="1">
    <location>
        <begin position="313"/>
        <end position="333"/>
    </location>
</feature>
<evidence type="ECO:0000313" key="2">
    <source>
        <dbReference type="EMBL" id="QJR10397.1"/>
    </source>
</evidence>
<keyword evidence="1" id="KW-0472">Membrane</keyword>
<name>A0A6M4GY21_9PROT</name>
<feature type="transmembrane region" description="Helical" evidence="1">
    <location>
        <begin position="412"/>
        <end position="434"/>
    </location>
</feature>
<gene>
    <name evidence="2" type="ORF">DSM104443_01455</name>
</gene>
<evidence type="ECO:0000313" key="3">
    <source>
        <dbReference type="Proteomes" id="UP000501534"/>
    </source>
</evidence>
<keyword evidence="1" id="KW-0812">Transmembrane</keyword>
<organism evidence="2 3">
    <name type="scientific">Usitatibacter rugosus</name>
    <dbReference type="NCBI Taxonomy" id="2732067"/>
    <lineage>
        <taxon>Bacteria</taxon>
        <taxon>Pseudomonadati</taxon>
        <taxon>Pseudomonadota</taxon>
        <taxon>Betaproteobacteria</taxon>
        <taxon>Nitrosomonadales</taxon>
        <taxon>Usitatibacteraceae</taxon>
        <taxon>Usitatibacter</taxon>
    </lineage>
</organism>
<proteinExistence type="predicted"/>
<protein>
    <recommendedName>
        <fullName evidence="4">ABC-2 type transport system permease protein</fullName>
    </recommendedName>
</protein>
<keyword evidence="3" id="KW-1185">Reference proteome</keyword>
<feature type="transmembrane region" description="Helical" evidence="1">
    <location>
        <begin position="241"/>
        <end position="259"/>
    </location>
</feature>
<feature type="transmembrane region" description="Helical" evidence="1">
    <location>
        <begin position="31"/>
        <end position="51"/>
    </location>
</feature>
<sequence>MRLLEPPGWPWLLAHELRIGWRTTGSIRSKVMWVLFGLLVIAGHFAAYFMARGFDADKILHRLPLTVYLGLLFILTTQVSVAFGLAVRAILERGDYDLMLAAPVPAATIYAVRGIAIALGSVGVIAIAWVPLANMGPFAGHPGLLAAYPVMLSLGLACAAVALAGTLGLVRLLGLRRARTVAQVLGAVLGVSLILGMQIPQMLGRERAAEVARWIDASPLAALLLPDSPLGWPLRAFGGELLPLLVIVVLGVGFFALTVRLTQRAFIHAVQEAPQAVTSAPRSRGSRPARAFRTSSFTRLVVMKELTLIARDPALIGMTFLQALYALPLVLVFSRGHDVALLVAPALVLLASSLSGNLAWIAASGEEAPDLIGSAPVSASQALRLKVMAALVPVAVIVAPFVAWYALSSIGVALAVAAFAAVASFASGIVQVMLADPGGGRDLKRRKQDIGVNLLEFAGAACWSAACWLTLGGSAWALLAIASGCAIPAASVYTGRLRRPKA</sequence>
<dbReference type="KEGG" id="uru:DSM104443_01455"/>
<feature type="transmembrane region" description="Helical" evidence="1">
    <location>
        <begin position="383"/>
        <end position="406"/>
    </location>
</feature>
<feature type="transmembrane region" description="Helical" evidence="1">
    <location>
        <begin position="339"/>
        <end position="362"/>
    </location>
</feature>
<dbReference type="EMBL" id="CP053069">
    <property type="protein sequence ID" value="QJR10397.1"/>
    <property type="molecule type" value="Genomic_DNA"/>
</dbReference>
<feature type="transmembrane region" description="Helical" evidence="1">
    <location>
        <begin position="454"/>
        <end position="471"/>
    </location>
</feature>
<feature type="transmembrane region" description="Helical" evidence="1">
    <location>
        <begin position="150"/>
        <end position="173"/>
    </location>
</feature>
<dbReference type="RefSeq" id="WP_171090876.1">
    <property type="nucleotide sequence ID" value="NZ_CP053069.1"/>
</dbReference>
<feature type="transmembrane region" description="Helical" evidence="1">
    <location>
        <begin position="63"/>
        <end position="87"/>
    </location>
</feature>
<dbReference type="AlphaFoldDB" id="A0A6M4GY21"/>
<evidence type="ECO:0008006" key="4">
    <source>
        <dbReference type="Google" id="ProtNLM"/>
    </source>
</evidence>
<dbReference type="Proteomes" id="UP000501534">
    <property type="component" value="Chromosome"/>
</dbReference>
<keyword evidence="1" id="KW-1133">Transmembrane helix</keyword>
<reference evidence="2 3" key="1">
    <citation type="submission" date="2020-04" db="EMBL/GenBank/DDBJ databases">
        <title>Usitatibacter rugosus gen. nov., sp. nov. and Usitatibacter palustris sp. nov., novel members of Usitatibacteraceae fam. nov. within the order Nitrosomonadales isolated from soil.</title>
        <authorList>
            <person name="Huber K.J."/>
            <person name="Neumann-Schaal M."/>
            <person name="Geppert A."/>
            <person name="Luckner M."/>
            <person name="Wanner G."/>
            <person name="Overmann J."/>
        </authorList>
    </citation>
    <scope>NUCLEOTIDE SEQUENCE [LARGE SCALE GENOMIC DNA]</scope>
    <source>
        <strain evidence="2 3">0125_3</strain>
    </source>
</reference>
<feature type="transmembrane region" description="Helical" evidence="1">
    <location>
        <begin position="180"/>
        <end position="199"/>
    </location>
</feature>
<evidence type="ECO:0000256" key="1">
    <source>
        <dbReference type="SAM" id="Phobius"/>
    </source>
</evidence>
<feature type="transmembrane region" description="Helical" evidence="1">
    <location>
        <begin position="108"/>
        <end position="130"/>
    </location>
</feature>
<accession>A0A6M4GY21</accession>